<sequence length="458" mass="53590">MEYRRIKNFIARVRSLKTVEKQPEPLIQDRRYPVFKAKYWEPCLALHRARIPYKVWSHRDVLVVYGCARDDGFKELHLLVNDVEKAAQTLQEGGYLRTALSVVQADLDIPASEISKICRLVSPTALDEGLARLRSWDSRDLAEILAAIRNGKELLWVPGVALLDAESWAYGPLDAENQEPIPELHDYFNSHVALWLARSYKTRLQDMYLQKVIESMITELDESWRVGFEKGVRVVYRPILFDLMRQTHEHLFYRRRVWDASSLLNFDGEFREYHRNRVEMEMNVQDLPCPVWSHGFVRERPRLKLEQIVRRSGGCPKAVLGYKAELPRFTWLVKMPGGEGWVQISMNIFQVIKNRHGKRASLQETDGVYGTHDHMWYELADRCVNIDVVSPEQLGLPRNFLETQNGARVEYHGRRLVNPRGILQMKRLALQFRTSAHDAEDIEWLEENMERLDREIGQ</sequence>
<proteinExistence type="predicted"/>
<evidence type="ECO:0000313" key="1">
    <source>
        <dbReference type="EMBL" id="RLL93506.1"/>
    </source>
</evidence>
<protein>
    <submittedName>
        <fullName evidence="1">Uncharacterized protein</fullName>
    </submittedName>
</protein>
<dbReference type="Proteomes" id="UP000215289">
    <property type="component" value="Unassembled WGS sequence"/>
</dbReference>
<reference evidence="1 2" key="1">
    <citation type="submission" date="2018-08" db="EMBL/GenBank/DDBJ databases">
        <title>Draft genome sequences of two Aspergillus turcosus clinical strains isolated from bronchoalveolar lavage fluid: one azole-susceptible and the other azole-resistant.</title>
        <authorList>
            <person name="Parent-Michaud M."/>
            <person name="Dufresne P.J."/>
            <person name="Fournier E."/>
            <person name="Martineau C."/>
            <person name="Moreira S."/>
            <person name="Perkins V."/>
            <person name="De Repentigny L."/>
            <person name="Dufresne S.F."/>
        </authorList>
    </citation>
    <scope>NUCLEOTIDE SEQUENCE [LARGE SCALE GENOMIC DNA]</scope>
    <source>
        <strain evidence="1">HMR AF 1038</strain>
    </source>
</reference>
<dbReference type="EMBL" id="NIDN02000300">
    <property type="protein sequence ID" value="RLL93506.1"/>
    <property type="molecule type" value="Genomic_DNA"/>
</dbReference>
<evidence type="ECO:0000313" key="2">
    <source>
        <dbReference type="Proteomes" id="UP000215289"/>
    </source>
</evidence>
<gene>
    <name evidence="1" type="ORF">CFD26_102315</name>
</gene>
<keyword evidence="2" id="KW-1185">Reference proteome</keyword>
<accession>A0A3R7IAD0</accession>
<dbReference type="OrthoDB" id="4440857at2759"/>
<comment type="caution">
    <text evidence="1">The sequence shown here is derived from an EMBL/GenBank/DDBJ whole genome shotgun (WGS) entry which is preliminary data.</text>
</comment>
<name>A0A3R7IAD0_9EURO</name>
<dbReference type="AlphaFoldDB" id="A0A3R7IAD0"/>
<organism evidence="1 2">
    <name type="scientific">Aspergillus turcosus</name>
    <dbReference type="NCBI Taxonomy" id="1245748"/>
    <lineage>
        <taxon>Eukaryota</taxon>
        <taxon>Fungi</taxon>
        <taxon>Dikarya</taxon>
        <taxon>Ascomycota</taxon>
        <taxon>Pezizomycotina</taxon>
        <taxon>Eurotiomycetes</taxon>
        <taxon>Eurotiomycetidae</taxon>
        <taxon>Eurotiales</taxon>
        <taxon>Aspergillaceae</taxon>
        <taxon>Aspergillus</taxon>
        <taxon>Aspergillus subgen. Fumigati</taxon>
    </lineage>
</organism>